<dbReference type="Proteomes" id="UP000199220">
    <property type="component" value="Unassembled WGS sequence"/>
</dbReference>
<keyword evidence="3" id="KW-1185">Reference proteome</keyword>
<name>A0A1H5BNB8_9MICO</name>
<evidence type="ECO:0000256" key="1">
    <source>
        <dbReference type="SAM" id="MobiDB-lite"/>
    </source>
</evidence>
<accession>A0A1H5BNB8</accession>
<dbReference type="RefSeq" id="WP_175476890.1">
    <property type="nucleotide sequence ID" value="NZ_FNTX01000001.1"/>
</dbReference>
<proteinExistence type="predicted"/>
<dbReference type="AlphaFoldDB" id="A0A1H5BNB8"/>
<protein>
    <submittedName>
        <fullName evidence="2">Uncharacterized protein</fullName>
    </submittedName>
</protein>
<sequence length="45" mass="5136">MTPLTGTPWHPQRWLPPEPAPSGRHTHQARGARRFATRKAHLPMT</sequence>
<evidence type="ECO:0000313" key="3">
    <source>
        <dbReference type="Proteomes" id="UP000199220"/>
    </source>
</evidence>
<feature type="compositionally biased region" description="Basic residues" evidence="1">
    <location>
        <begin position="24"/>
        <end position="45"/>
    </location>
</feature>
<dbReference type="EMBL" id="FNTX01000001">
    <property type="protein sequence ID" value="SED55778.1"/>
    <property type="molecule type" value="Genomic_DNA"/>
</dbReference>
<organism evidence="2 3">
    <name type="scientific">Ruania alba</name>
    <dbReference type="NCBI Taxonomy" id="648782"/>
    <lineage>
        <taxon>Bacteria</taxon>
        <taxon>Bacillati</taxon>
        <taxon>Actinomycetota</taxon>
        <taxon>Actinomycetes</taxon>
        <taxon>Micrococcales</taxon>
        <taxon>Ruaniaceae</taxon>
        <taxon>Ruania</taxon>
    </lineage>
</organism>
<evidence type="ECO:0000313" key="2">
    <source>
        <dbReference type="EMBL" id="SED55778.1"/>
    </source>
</evidence>
<gene>
    <name evidence="2" type="ORF">SAMN04488554_0148</name>
</gene>
<reference evidence="3" key="1">
    <citation type="submission" date="2016-10" db="EMBL/GenBank/DDBJ databases">
        <authorList>
            <person name="Varghese N."/>
            <person name="Submissions S."/>
        </authorList>
    </citation>
    <scope>NUCLEOTIDE SEQUENCE [LARGE SCALE GENOMIC DNA]</scope>
    <source>
        <strain evidence="3">DSM 21368</strain>
    </source>
</reference>
<feature type="region of interest" description="Disordered" evidence="1">
    <location>
        <begin position="1"/>
        <end position="45"/>
    </location>
</feature>